<feature type="compositionally biased region" description="Basic and acidic residues" evidence="1">
    <location>
        <begin position="249"/>
        <end position="260"/>
    </location>
</feature>
<evidence type="ECO:0000259" key="2">
    <source>
        <dbReference type="PROSITE" id="PS50106"/>
    </source>
</evidence>
<protein>
    <recommendedName>
        <fullName evidence="2">PDZ domain-containing protein</fullName>
    </recommendedName>
</protein>
<evidence type="ECO:0000256" key="1">
    <source>
        <dbReference type="SAM" id="MobiDB-lite"/>
    </source>
</evidence>
<dbReference type="SMART" id="SM00228">
    <property type="entry name" value="PDZ"/>
    <property type="match status" value="1"/>
</dbReference>
<dbReference type="Gene3D" id="2.30.42.10">
    <property type="match status" value="1"/>
</dbReference>
<dbReference type="PROSITE" id="PS50106">
    <property type="entry name" value="PDZ"/>
    <property type="match status" value="1"/>
</dbReference>
<proteinExistence type="predicted"/>
<dbReference type="AlphaFoldDB" id="A0A7S1ZNQ0"/>
<dbReference type="InterPro" id="IPR036034">
    <property type="entry name" value="PDZ_sf"/>
</dbReference>
<reference evidence="3" key="1">
    <citation type="submission" date="2021-01" db="EMBL/GenBank/DDBJ databases">
        <authorList>
            <person name="Corre E."/>
            <person name="Pelletier E."/>
            <person name="Niang G."/>
            <person name="Scheremetjew M."/>
            <person name="Finn R."/>
            <person name="Kale V."/>
            <person name="Holt S."/>
            <person name="Cochrane G."/>
            <person name="Meng A."/>
            <person name="Brown T."/>
            <person name="Cohen L."/>
        </authorList>
    </citation>
    <scope>NUCLEOTIDE SEQUENCE</scope>
    <source>
        <strain evidence="3">Grunow 1884</strain>
    </source>
</reference>
<feature type="region of interest" description="Disordered" evidence="1">
    <location>
        <begin position="239"/>
        <end position="288"/>
    </location>
</feature>
<dbReference type="Pfam" id="PF00595">
    <property type="entry name" value="PDZ"/>
    <property type="match status" value="1"/>
</dbReference>
<feature type="domain" description="PDZ" evidence="2">
    <location>
        <begin position="79"/>
        <end position="170"/>
    </location>
</feature>
<organism evidence="3">
    <name type="scientific">Trieres chinensis</name>
    <name type="common">Marine centric diatom</name>
    <name type="synonym">Odontella sinensis</name>
    <dbReference type="NCBI Taxonomy" id="1514140"/>
    <lineage>
        <taxon>Eukaryota</taxon>
        <taxon>Sar</taxon>
        <taxon>Stramenopiles</taxon>
        <taxon>Ochrophyta</taxon>
        <taxon>Bacillariophyta</taxon>
        <taxon>Mediophyceae</taxon>
        <taxon>Biddulphiophycidae</taxon>
        <taxon>Eupodiscales</taxon>
        <taxon>Parodontellaceae</taxon>
        <taxon>Trieres</taxon>
    </lineage>
</organism>
<dbReference type="EMBL" id="HBGO01021901">
    <property type="protein sequence ID" value="CAD9344457.1"/>
    <property type="molecule type" value="Transcribed_RNA"/>
</dbReference>
<dbReference type="InterPro" id="IPR001478">
    <property type="entry name" value="PDZ"/>
</dbReference>
<name>A0A7S1ZNQ0_TRICV</name>
<evidence type="ECO:0000313" key="3">
    <source>
        <dbReference type="EMBL" id="CAD9344457.1"/>
    </source>
</evidence>
<gene>
    <name evidence="3" type="ORF">OSIN01602_LOCUS12591</name>
</gene>
<dbReference type="SUPFAM" id="SSF50156">
    <property type="entry name" value="PDZ domain-like"/>
    <property type="match status" value="1"/>
</dbReference>
<sequence>MRLHAHRRFSLSVAIFASSEVFCWGFTSIWTPRFACVPRPASQLSNSASNEETGLKVNGDADGTSAASAEDYFGGMAEFMDFVLEEHKPLGCTAEESLADEVDGAKHVFVSKVVNGGNAEKAGVMVGDVIVGVSGTFDDTVDVAGLGLDKVRSLIAGRNPDDSLSLRVARGTDIMQRHESAMVDLCTIEVDVNLDSCLNAINEYDLSFEDDGPTVECGDEDTECLLDQMFGGWGEEIAEMNGTPASEKNAAEEKEPEKPKPKPWSSRSSPSGTFVRNPKTGKMENIDA</sequence>
<accession>A0A7S1ZNQ0</accession>